<accession>A0A371GWE7</accession>
<proteinExistence type="predicted"/>
<keyword evidence="2" id="KW-1185">Reference proteome</keyword>
<organism evidence="1 2">
    <name type="scientific">Mucuna pruriens</name>
    <name type="common">Velvet bean</name>
    <name type="synonym">Dolichos pruriens</name>
    <dbReference type="NCBI Taxonomy" id="157652"/>
    <lineage>
        <taxon>Eukaryota</taxon>
        <taxon>Viridiplantae</taxon>
        <taxon>Streptophyta</taxon>
        <taxon>Embryophyta</taxon>
        <taxon>Tracheophyta</taxon>
        <taxon>Spermatophyta</taxon>
        <taxon>Magnoliopsida</taxon>
        <taxon>eudicotyledons</taxon>
        <taxon>Gunneridae</taxon>
        <taxon>Pentapetalae</taxon>
        <taxon>rosids</taxon>
        <taxon>fabids</taxon>
        <taxon>Fabales</taxon>
        <taxon>Fabaceae</taxon>
        <taxon>Papilionoideae</taxon>
        <taxon>50 kb inversion clade</taxon>
        <taxon>NPAAA clade</taxon>
        <taxon>indigoferoid/millettioid clade</taxon>
        <taxon>Phaseoleae</taxon>
        <taxon>Mucuna</taxon>
    </lineage>
</organism>
<reference evidence="1" key="1">
    <citation type="submission" date="2018-05" db="EMBL/GenBank/DDBJ databases">
        <title>Draft genome of Mucuna pruriens seed.</title>
        <authorList>
            <person name="Nnadi N.E."/>
            <person name="Vos R."/>
            <person name="Hasami M.H."/>
            <person name="Devisetty U.K."/>
            <person name="Aguiy J.C."/>
        </authorList>
    </citation>
    <scope>NUCLEOTIDE SEQUENCE [LARGE SCALE GENOMIC DNA]</scope>
    <source>
        <strain evidence="1">JCA_2017</strain>
    </source>
</reference>
<dbReference type="Proteomes" id="UP000257109">
    <property type="component" value="Unassembled WGS sequence"/>
</dbReference>
<feature type="non-terminal residue" evidence="1">
    <location>
        <position position="1"/>
    </location>
</feature>
<gene>
    <name evidence="1" type="ORF">CR513_22707</name>
</gene>
<comment type="caution">
    <text evidence="1">The sequence shown here is derived from an EMBL/GenBank/DDBJ whole genome shotgun (WGS) entry which is preliminary data.</text>
</comment>
<name>A0A371GWE7_MUCPR</name>
<evidence type="ECO:0008006" key="3">
    <source>
        <dbReference type="Google" id="ProtNLM"/>
    </source>
</evidence>
<sequence>MDTLMNQKEKFIEEDEIDKVGEVHFRSLIGCITYLTSTRPGINSTLRFKCLPLMFKEVRDHSSINRRCKSKYLA</sequence>
<protein>
    <recommendedName>
        <fullName evidence="3">Mitochondrial protein</fullName>
    </recommendedName>
</protein>
<evidence type="ECO:0000313" key="2">
    <source>
        <dbReference type="Proteomes" id="UP000257109"/>
    </source>
</evidence>
<dbReference type="AlphaFoldDB" id="A0A371GWE7"/>
<dbReference type="EMBL" id="QJKJ01004263">
    <property type="protein sequence ID" value="RDX94868.1"/>
    <property type="molecule type" value="Genomic_DNA"/>
</dbReference>
<evidence type="ECO:0000313" key="1">
    <source>
        <dbReference type="EMBL" id="RDX94868.1"/>
    </source>
</evidence>